<protein>
    <recommendedName>
        <fullName evidence="6 7">Polyphosphate kinase</fullName>
        <ecNumber evidence="6 7">2.7.4.1</ecNumber>
    </recommendedName>
    <alternativeName>
        <fullName evidence="6">ATP-polyphosphate phosphotransferase</fullName>
    </alternativeName>
    <alternativeName>
        <fullName evidence="6">Polyphosphoric acid kinase</fullName>
    </alternativeName>
</protein>
<feature type="binding site" evidence="6">
    <location>
        <position position="390"/>
    </location>
    <ligand>
        <name>Mg(2+)</name>
        <dbReference type="ChEBI" id="CHEBI:18420"/>
    </ligand>
</feature>
<keyword evidence="4 6" id="KW-0418">Kinase</keyword>
<comment type="function">
    <text evidence="6 7">Catalyzes the reversible transfer of the terminal phosphate of ATP to form a long-chain polyphosphate (polyP).</text>
</comment>
<evidence type="ECO:0000313" key="12">
    <source>
        <dbReference type="EMBL" id="EIY45077.1"/>
    </source>
</evidence>
<accession>I8X4N6</accession>
<comment type="caution">
    <text evidence="12">The sequence shown here is derived from an EMBL/GenBank/DDBJ whole genome shotgun (WGS) entry which is preliminary data.</text>
</comment>
<evidence type="ECO:0000259" key="11">
    <source>
        <dbReference type="Pfam" id="PF17941"/>
    </source>
</evidence>
<dbReference type="CDD" id="cd09167">
    <property type="entry name" value="PLDc_EcPPK1_C2_like"/>
    <property type="match status" value="1"/>
</dbReference>
<feature type="binding site" evidence="6">
    <location>
        <position position="581"/>
    </location>
    <ligand>
        <name>ATP</name>
        <dbReference type="ChEBI" id="CHEBI:30616"/>
    </ligand>
</feature>
<dbReference type="InterPro" id="IPR003414">
    <property type="entry name" value="PP_kinase"/>
</dbReference>
<dbReference type="STRING" id="997884.HMPREF1068_03730"/>
<dbReference type="AlphaFoldDB" id="I8X4N6"/>
<dbReference type="NCBIfam" id="NF003923">
    <property type="entry name" value="PRK05443.3-1"/>
    <property type="match status" value="1"/>
</dbReference>
<evidence type="ECO:0000256" key="5">
    <source>
        <dbReference type="ARBA" id="ARBA00022840"/>
    </source>
</evidence>
<keyword evidence="1 6" id="KW-0597">Phosphoprotein</keyword>
<evidence type="ECO:0000313" key="13">
    <source>
        <dbReference type="Proteomes" id="UP000003089"/>
    </source>
</evidence>
<sequence>MHKGTYIWENLNAMESNYQYFKRDISWLSFNYRVLLEANDDRLPLYERINFISIYSSNLEEFYKIRVADHKAVASGVTQSDEESVQSAAELLENINREVNRQLEDRIRIYEHKILPALRKNHIIFYQSRNVEPFHQEFIRNFFREEIFPFLQPVPVCKDRVVSFLRDNRLYLAVRLFMHGTEKTDPDHVQYFVMKMPYSKVPRFIELPKQGDNYYLMFIEDIIKANIGLIFPGYDVDSSYCIKISRDADILIDDTTSTADLVEQVKKKVKKRKIGAVCRFVYDRGMPSDFLDFLVDAFQINREELVPGDKHLNLEDLRHLPNPNKALKSLEKPKPMKLNCLDEKESIFNYVKQKDLLLYYPYHSFEHFIHFLYEAVHDPQTKEIMVTQYRVAENSAVINTLIAAAQNGKKVTVFVELKARFDEENNLATAEMMKSAGIKIIYSLPGLKVHAKVALIRRKSKGDDPKTCDFAYIGTGNFNEKTAMLYADCGLFTCNPKITKDLYTLFCTLQGKENPKFSTLLVARFNLIPELNRLIDHEIELAEKGQGGRIILKMNGLQDPAMIDRLYEASQRGVQIDLIVRGICCLIPGQPYSRNIRVTRIVDTFLEHARVWYFGNAGHPKIYFGSPDWMRRNLYRRIEAVTPVLSPELRQEMIDMLDIQLSDNRKACFVDERLCNVFKSKSKGEGIRAQYTFYNYLKRKNETSL</sequence>
<dbReference type="Pfam" id="PF17941">
    <property type="entry name" value="PP_kinase_C_1"/>
    <property type="match status" value="1"/>
</dbReference>
<reference evidence="12 13" key="1">
    <citation type="submission" date="2012-02" db="EMBL/GenBank/DDBJ databases">
        <title>The Genome Sequence of Bacteroides nordii CL02T12C05.</title>
        <authorList>
            <consortium name="The Broad Institute Genome Sequencing Platform"/>
            <person name="Earl A."/>
            <person name="Ward D."/>
            <person name="Feldgarden M."/>
            <person name="Gevers D."/>
            <person name="Zitomersky N.L."/>
            <person name="Coyne M.J."/>
            <person name="Comstock L.E."/>
            <person name="Young S.K."/>
            <person name="Zeng Q."/>
            <person name="Gargeya S."/>
            <person name="Fitzgerald M."/>
            <person name="Haas B."/>
            <person name="Abouelleil A."/>
            <person name="Alvarado L."/>
            <person name="Arachchi H.M."/>
            <person name="Berlin A."/>
            <person name="Chapman S.B."/>
            <person name="Gearin G."/>
            <person name="Goldberg J."/>
            <person name="Griggs A."/>
            <person name="Gujja S."/>
            <person name="Hansen M."/>
            <person name="Heiman D."/>
            <person name="Howarth C."/>
            <person name="Larimer J."/>
            <person name="Lui A."/>
            <person name="MacDonald P.J.P."/>
            <person name="McCowen C."/>
            <person name="Montmayeur A."/>
            <person name="Murphy C."/>
            <person name="Neiman D."/>
            <person name="Pearson M."/>
            <person name="Priest M."/>
            <person name="Roberts A."/>
            <person name="Saif S."/>
            <person name="Shea T."/>
            <person name="Sisk P."/>
            <person name="Stolte C."/>
            <person name="Sykes S."/>
            <person name="Wortman J."/>
            <person name="Nusbaum C."/>
            <person name="Birren B."/>
        </authorList>
    </citation>
    <scope>NUCLEOTIDE SEQUENCE [LARGE SCALE GENOMIC DNA]</scope>
    <source>
        <strain evidence="12 13">CL02T12C05</strain>
    </source>
</reference>
<dbReference type="GO" id="GO:0005524">
    <property type="term" value="F:ATP binding"/>
    <property type="evidence" value="ECO:0007669"/>
    <property type="project" value="UniProtKB-KW"/>
</dbReference>
<keyword evidence="6" id="KW-0479">Metal-binding</keyword>
<dbReference type="InterPro" id="IPR041108">
    <property type="entry name" value="PP_kinase_C_1"/>
</dbReference>
<name>I8X4N6_9BACE</name>
<dbReference type="PANTHER" id="PTHR30218">
    <property type="entry name" value="POLYPHOSPHATE KINASE"/>
    <property type="match status" value="1"/>
</dbReference>
<evidence type="ECO:0000256" key="3">
    <source>
        <dbReference type="ARBA" id="ARBA00022741"/>
    </source>
</evidence>
<dbReference type="NCBIfam" id="TIGR03705">
    <property type="entry name" value="poly_P_kin"/>
    <property type="match status" value="1"/>
</dbReference>
<keyword evidence="6" id="KW-0460">Magnesium</keyword>
<comment type="similarity">
    <text evidence="6 7">Belongs to the polyphosphate kinase 1 (PPK1) family.</text>
</comment>
<comment type="catalytic activity">
    <reaction evidence="6 7">
        <text>[phosphate](n) + ATP = [phosphate](n+1) + ADP</text>
        <dbReference type="Rhea" id="RHEA:19573"/>
        <dbReference type="Rhea" id="RHEA-COMP:9859"/>
        <dbReference type="Rhea" id="RHEA-COMP:14280"/>
        <dbReference type="ChEBI" id="CHEBI:16838"/>
        <dbReference type="ChEBI" id="CHEBI:30616"/>
        <dbReference type="ChEBI" id="CHEBI:456216"/>
        <dbReference type="EC" id="2.7.4.1"/>
    </reaction>
</comment>
<evidence type="ECO:0000259" key="10">
    <source>
        <dbReference type="Pfam" id="PF13090"/>
    </source>
</evidence>
<dbReference type="PATRIC" id="fig|997884.3.peg.3829"/>
<feature type="binding site" evidence="6">
    <location>
        <position position="486"/>
    </location>
    <ligand>
        <name>ATP</name>
        <dbReference type="ChEBI" id="CHEBI:30616"/>
    </ligand>
</feature>
<dbReference type="SUPFAM" id="SSF56024">
    <property type="entry name" value="Phospholipase D/nuclease"/>
    <property type="match status" value="2"/>
</dbReference>
<feature type="active site" description="Phosphohistidine intermediate" evidence="6">
    <location>
        <position position="450"/>
    </location>
</feature>
<dbReference type="SUPFAM" id="SSF140356">
    <property type="entry name" value="PPK N-terminal domain-like"/>
    <property type="match status" value="1"/>
</dbReference>
<dbReference type="HOGENOM" id="CLU_009678_5_0_10"/>
<dbReference type="PANTHER" id="PTHR30218:SF0">
    <property type="entry name" value="POLYPHOSPHATE KINASE"/>
    <property type="match status" value="1"/>
</dbReference>
<feature type="domain" description="Polyphosphate kinase middle" evidence="8">
    <location>
        <begin position="135"/>
        <end position="319"/>
    </location>
</feature>
<evidence type="ECO:0000256" key="6">
    <source>
        <dbReference type="HAMAP-Rule" id="MF_00347"/>
    </source>
</evidence>
<dbReference type="EMBL" id="AGXS01000025">
    <property type="protein sequence ID" value="EIY45077.1"/>
    <property type="molecule type" value="Genomic_DNA"/>
</dbReference>
<comment type="cofactor">
    <cofactor evidence="6">
        <name>Mg(2+)</name>
        <dbReference type="ChEBI" id="CHEBI:18420"/>
    </cofactor>
</comment>
<dbReference type="GO" id="GO:0006799">
    <property type="term" value="P:polyphosphate biosynthetic process"/>
    <property type="evidence" value="ECO:0007669"/>
    <property type="project" value="UniProtKB-UniRule"/>
</dbReference>
<dbReference type="Gene3D" id="3.30.1840.10">
    <property type="entry name" value="Polyphosphate kinase middle domain"/>
    <property type="match status" value="1"/>
</dbReference>
<dbReference type="Proteomes" id="UP000003089">
    <property type="component" value="Unassembled WGS sequence"/>
</dbReference>
<evidence type="ECO:0000256" key="1">
    <source>
        <dbReference type="ARBA" id="ARBA00022553"/>
    </source>
</evidence>
<keyword evidence="3 6" id="KW-0547">Nucleotide-binding</keyword>
<evidence type="ECO:0000259" key="8">
    <source>
        <dbReference type="Pfam" id="PF02503"/>
    </source>
</evidence>
<dbReference type="GO" id="GO:0009358">
    <property type="term" value="C:polyphosphate kinase complex"/>
    <property type="evidence" value="ECO:0007669"/>
    <property type="project" value="InterPro"/>
</dbReference>
<comment type="PTM">
    <text evidence="6 7">An intermediate of this reaction is the autophosphorylated ppk in which a phosphate is covalently linked to a histidine residue through a N-P bond.</text>
</comment>
<dbReference type="SUPFAM" id="SSF143724">
    <property type="entry name" value="PHP14-like"/>
    <property type="match status" value="1"/>
</dbReference>
<organism evidence="12 13">
    <name type="scientific">Bacteroides nordii CL02T12C05</name>
    <dbReference type="NCBI Taxonomy" id="997884"/>
    <lineage>
        <taxon>Bacteria</taxon>
        <taxon>Pseudomonadati</taxon>
        <taxon>Bacteroidota</taxon>
        <taxon>Bacteroidia</taxon>
        <taxon>Bacteroidales</taxon>
        <taxon>Bacteroidaceae</taxon>
        <taxon>Bacteroides</taxon>
    </lineage>
</organism>
<dbReference type="InterPro" id="IPR036830">
    <property type="entry name" value="PP_kinase_middle_dom_sf"/>
</dbReference>
<dbReference type="Pfam" id="PF02503">
    <property type="entry name" value="PP_kinase"/>
    <property type="match status" value="1"/>
</dbReference>
<proteinExistence type="inferred from homology"/>
<dbReference type="EC" id="2.7.4.1" evidence="6 7"/>
<feature type="binding site" evidence="6">
    <location>
        <position position="58"/>
    </location>
    <ligand>
        <name>ATP</name>
        <dbReference type="ChEBI" id="CHEBI:30616"/>
    </ligand>
</feature>
<feature type="domain" description="Polyphosphate kinase C-terminal" evidence="11">
    <location>
        <begin position="346"/>
        <end position="513"/>
    </location>
</feature>
<dbReference type="GO" id="GO:0008976">
    <property type="term" value="F:polyphosphate kinase activity"/>
    <property type="evidence" value="ECO:0007669"/>
    <property type="project" value="UniProtKB-UniRule"/>
</dbReference>
<feature type="domain" description="Polyphosphate kinase C-terminal" evidence="10">
    <location>
        <begin position="520"/>
        <end position="690"/>
    </location>
</feature>
<dbReference type="InterPro" id="IPR024953">
    <property type="entry name" value="PP_kinase_middle"/>
</dbReference>
<dbReference type="CDD" id="cd09164">
    <property type="entry name" value="PLDc_EcPPK1_C1_like"/>
    <property type="match status" value="1"/>
</dbReference>
<dbReference type="Pfam" id="PF13089">
    <property type="entry name" value="PP_kinase_N"/>
    <property type="match status" value="1"/>
</dbReference>
<dbReference type="InterPro" id="IPR025200">
    <property type="entry name" value="PPK_C_dom2"/>
</dbReference>
<evidence type="ECO:0000256" key="2">
    <source>
        <dbReference type="ARBA" id="ARBA00022679"/>
    </source>
</evidence>
<keyword evidence="5 6" id="KW-0067">ATP-binding</keyword>
<dbReference type="eggNOG" id="COG0855">
    <property type="taxonomic scope" value="Bacteria"/>
</dbReference>
<evidence type="ECO:0000256" key="7">
    <source>
        <dbReference type="RuleBase" id="RU003800"/>
    </source>
</evidence>
<feature type="domain" description="Polyphosphate kinase N-terminal" evidence="9">
    <location>
        <begin position="20"/>
        <end position="125"/>
    </location>
</feature>
<dbReference type="InterPro" id="IPR036832">
    <property type="entry name" value="PPK_N_dom_sf"/>
</dbReference>
<feature type="binding site" evidence="6">
    <location>
        <position position="420"/>
    </location>
    <ligand>
        <name>Mg(2+)</name>
        <dbReference type="ChEBI" id="CHEBI:18420"/>
    </ligand>
</feature>
<dbReference type="GO" id="GO:0046872">
    <property type="term" value="F:metal ion binding"/>
    <property type="evidence" value="ECO:0007669"/>
    <property type="project" value="UniProtKB-KW"/>
</dbReference>
<dbReference type="Gene3D" id="1.20.58.310">
    <property type="entry name" value="Polyphosphate kinase N-terminal domain"/>
    <property type="match status" value="1"/>
</dbReference>
<dbReference type="HAMAP" id="MF_00347">
    <property type="entry name" value="Polyphosphate_kinase"/>
    <property type="match status" value="1"/>
</dbReference>
<gene>
    <name evidence="6" type="primary">ppk</name>
    <name evidence="12" type="ORF">HMPREF1068_03730</name>
</gene>
<keyword evidence="2 6" id="KW-0808">Transferase</keyword>
<dbReference type="NCBIfam" id="NF003917">
    <property type="entry name" value="PRK05443.1-1"/>
    <property type="match status" value="1"/>
</dbReference>
<keyword evidence="13" id="KW-1185">Reference proteome</keyword>
<evidence type="ECO:0000256" key="4">
    <source>
        <dbReference type="ARBA" id="ARBA00022777"/>
    </source>
</evidence>
<evidence type="ECO:0000259" key="9">
    <source>
        <dbReference type="Pfam" id="PF13089"/>
    </source>
</evidence>
<dbReference type="InterPro" id="IPR025198">
    <property type="entry name" value="PPK_N_dom"/>
</dbReference>
<dbReference type="PIRSF" id="PIRSF015589">
    <property type="entry name" value="PP_kinase"/>
    <property type="match status" value="1"/>
</dbReference>
<dbReference type="Pfam" id="PF13090">
    <property type="entry name" value="PP_kinase_C"/>
    <property type="match status" value="1"/>
</dbReference>
<dbReference type="Gene3D" id="3.30.870.10">
    <property type="entry name" value="Endonuclease Chain A"/>
    <property type="match status" value="2"/>
</dbReference>
<feature type="binding site" evidence="6">
    <location>
        <position position="608"/>
    </location>
    <ligand>
        <name>ATP</name>
        <dbReference type="ChEBI" id="CHEBI:30616"/>
    </ligand>
</feature>